<dbReference type="PANTHER" id="PTHR46704:SF9">
    <property type="entry name" value="BHLH DOMAIN-CONTAINING PROTEIN"/>
    <property type="match status" value="1"/>
</dbReference>
<reference evidence="1" key="1">
    <citation type="submission" date="2020-04" db="EMBL/GenBank/DDBJ databases">
        <authorList>
            <person name="Alioto T."/>
            <person name="Alioto T."/>
            <person name="Gomez Garrido J."/>
        </authorList>
    </citation>
    <scope>NUCLEOTIDE SEQUENCE</scope>
    <source>
        <strain evidence="1">A484AB</strain>
    </source>
</reference>
<sequence>MKLKAMQPQMSWPPKEDDLKPNIVLKYIPHLLDMFCTVLFSGSSMESERKKNEKVVRLSNSICQDIVYIVSNGNIKTPKSVLFPVVVKSLCNNTEVIRLNNRHGHGISYDLIEEIETEHALKVLNEQKEMRVVIPDEAMKCDNSPVSLMVADNIDNLESTLTGAGTSHRVNSILVRKRRCMEE</sequence>
<protein>
    <submittedName>
        <fullName evidence="1">Uncharacterized protein</fullName>
    </submittedName>
</protein>
<feature type="non-terminal residue" evidence="1">
    <location>
        <position position="183"/>
    </location>
</feature>
<proteinExistence type="predicted"/>
<accession>A0A6S7KNS3</accession>
<dbReference type="EMBL" id="CACRXK020033529">
    <property type="protein sequence ID" value="CAB4043920.1"/>
    <property type="molecule type" value="Genomic_DNA"/>
</dbReference>
<organism evidence="1 2">
    <name type="scientific">Paramuricea clavata</name>
    <name type="common">Red gorgonian</name>
    <name type="synonym">Violescent sea-whip</name>
    <dbReference type="NCBI Taxonomy" id="317549"/>
    <lineage>
        <taxon>Eukaryota</taxon>
        <taxon>Metazoa</taxon>
        <taxon>Cnidaria</taxon>
        <taxon>Anthozoa</taxon>
        <taxon>Octocorallia</taxon>
        <taxon>Malacalcyonacea</taxon>
        <taxon>Plexauridae</taxon>
        <taxon>Paramuricea</taxon>
    </lineage>
</organism>
<evidence type="ECO:0000313" key="2">
    <source>
        <dbReference type="Proteomes" id="UP001152795"/>
    </source>
</evidence>
<keyword evidence="2" id="KW-1185">Reference proteome</keyword>
<gene>
    <name evidence="1" type="ORF">PACLA_8A043825</name>
</gene>
<dbReference type="AlphaFoldDB" id="A0A6S7KNS3"/>
<comment type="caution">
    <text evidence="1">The sequence shown here is derived from an EMBL/GenBank/DDBJ whole genome shotgun (WGS) entry which is preliminary data.</text>
</comment>
<name>A0A6S7KNS3_PARCT</name>
<dbReference type="PANTHER" id="PTHR46704">
    <property type="entry name" value="CXC DOMAIN-CONTAINING PROTEIN-RELATED"/>
    <property type="match status" value="1"/>
</dbReference>
<evidence type="ECO:0000313" key="1">
    <source>
        <dbReference type="EMBL" id="CAB4043920.1"/>
    </source>
</evidence>
<dbReference type="OrthoDB" id="5986337at2759"/>
<dbReference type="Proteomes" id="UP001152795">
    <property type="component" value="Unassembled WGS sequence"/>
</dbReference>